<accession>A0A9P5SAE3</accession>
<name>A0A9P5SAE3_9FUNG</name>
<reference evidence="3" key="1">
    <citation type="journal article" date="2020" name="Fungal Divers.">
        <title>Resolving the Mortierellaceae phylogeny through synthesis of multi-gene phylogenetics and phylogenomics.</title>
        <authorList>
            <person name="Vandepol N."/>
            <person name="Liber J."/>
            <person name="Desiro A."/>
            <person name="Na H."/>
            <person name="Kennedy M."/>
            <person name="Barry K."/>
            <person name="Grigoriev I.V."/>
            <person name="Miller A.N."/>
            <person name="O'Donnell K."/>
            <person name="Stajich J.E."/>
            <person name="Bonito G."/>
        </authorList>
    </citation>
    <scope>NUCLEOTIDE SEQUENCE</scope>
    <source>
        <strain evidence="3">NVP1</strain>
    </source>
</reference>
<dbReference type="EMBL" id="JAAAUY010002721">
    <property type="protein sequence ID" value="KAF9310189.1"/>
    <property type="molecule type" value="Genomic_DNA"/>
</dbReference>
<feature type="non-terminal residue" evidence="3">
    <location>
        <position position="1"/>
    </location>
</feature>
<keyword evidence="1" id="KW-0175">Coiled coil</keyword>
<evidence type="ECO:0000256" key="1">
    <source>
        <dbReference type="SAM" id="Coils"/>
    </source>
</evidence>
<protein>
    <submittedName>
        <fullName evidence="3">Uncharacterized protein</fullName>
    </submittedName>
</protein>
<proteinExistence type="predicted"/>
<feature type="non-terminal residue" evidence="3">
    <location>
        <position position="213"/>
    </location>
</feature>
<sequence length="213" mass="24209">VKSKITYAKAKYREAVGLNLTGEGPVLQRQEEICPLFLRLHTVLGGSLSANPLPPRQTGSKEQETISSDDSEEESSDLEAHDNTFDTASFADTDTGGHFDNVHPSKRRKAEGLTPAKLNVTIDRMQQFSDQQLNMYGQSKSELRAREQAVEQREHELAEKLLRMAEEANKRAEEARVQLRQELAADRAEFKKEMALERAEIKQEREDLKRDRT</sequence>
<comment type="caution">
    <text evidence="3">The sequence shown here is derived from an EMBL/GenBank/DDBJ whole genome shotgun (WGS) entry which is preliminary data.</text>
</comment>
<dbReference type="AlphaFoldDB" id="A0A9P5SAE3"/>
<dbReference type="Proteomes" id="UP000696485">
    <property type="component" value="Unassembled WGS sequence"/>
</dbReference>
<feature type="compositionally biased region" description="Low complexity" evidence="2">
    <location>
        <begin position="85"/>
        <end position="94"/>
    </location>
</feature>
<feature type="compositionally biased region" description="Acidic residues" evidence="2">
    <location>
        <begin position="67"/>
        <end position="77"/>
    </location>
</feature>
<feature type="coiled-coil region" evidence="1">
    <location>
        <begin position="140"/>
        <end position="211"/>
    </location>
</feature>
<evidence type="ECO:0000313" key="4">
    <source>
        <dbReference type="Proteomes" id="UP000696485"/>
    </source>
</evidence>
<gene>
    <name evidence="3" type="ORF">BG006_004902</name>
</gene>
<organism evidence="3 4">
    <name type="scientific">Podila minutissima</name>
    <dbReference type="NCBI Taxonomy" id="64525"/>
    <lineage>
        <taxon>Eukaryota</taxon>
        <taxon>Fungi</taxon>
        <taxon>Fungi incertae sedis</taxon>
        <taxon>Mucoromycota</taxon>
        <taxon>Mortierellomycotina</taxon>
        <taxon>Mortierellomycetes</taxon>
        <taxon>Mortierellales</taxon>
        <taxon>Mortierellaceae</taxon>
        <taxon>Podila</taxon>
    </lineage>
</organism>
<keyword evidence="4" id="KW-1185">Reference proteome</keyword>
<evidence type="ECO:0000313" key="3">
    <source>
        <dbReference type="EMBL" id="KAF9310189.1"/>
    </source>
</evidence>
<evidence type="ECO:0000256" key="2">
    <source>
        <dbReference type="SAM" id="MobiDB-lite"/>
    </source>
</evidence>
<feature type="region of interest" description="Disordered" evidence="2">
    <location>
        <begin position="49"/>
        <end position="115"/>
    </location>
</feature>